<dbReference type="EMBL" id="CP058909">
    <property type="protein sequence ID" value="QLH83445.1"/>
    <property type="molecule type" value="Genomic_DNA"/>
</dbReference>
<dbReference type="PANTHER" id="PTHR11203:SF37">
    <property type="entry name" value="INTEGRATOR COMPLEX SUBUNIT 11"/>
    <property type="match status" value="1"/>
</dbReference>
<organism evidence="1 2">
    <name type="scientific">Halosimplex pelagicum</name>
    <dbReference type="NCBI Taxonomy" id="869886"/>
    <lineage>
        <taxon>Archaea</taxon>
        <taxon>Methanobacteriati</taxon>
        <taxon>Methanobacteriota</taxon>
        <taxon>Stenosarchaea group</taxon>
        <taxon>Halobacteria</taxon>
        <taxon>Halobacteriales</taxon>
        <taxon>Haloarculaceae</taxon>
        <taxon>Halosimplex</taxon>
    </lineage>
</organism>
<evidence type="ECO:0000313" key="1">
    <source>
        <dbReference type="EMBL" id="QLH83445.1"/>
    </source>
</evidence>
<dbReference type="KEGG" id="hpel:HZS54_18205"/>
<name>A0A7D5PCL7_9EURY</name>
<gene>
    <name evidence="1" type="ORF">HZS54_18205</name>
</gene>
<accession>A0A7D5PCL7</accession>
<dbReference type="GeneID" id="56084564"/>
<reference evidence="1 2" key="1">
    <citation type="submission" date="2020-07" db="EMBL/GenBank/DDBJ databases">
        <title>Halosimplex litoreum sp. nov. and Halosimplex rubrum sp. nov., isolated from different salt environments.</title>
        <authorList>
            <person name="Cui H."/>
        </authorList>
    </citation>
    <scope>NUCLEOTIDE SEQUENCE [LARGE SCALE GENOMIC DNA]</scope>
    <source>
        <strain evidence="1 2">R2</strain>
    </source>
</reference>
<dbReference type="GO" id="GO:0004521">
    <property type="term" value="F:RNA endonuclease activity"/>
    <property type="evidence" value="ECO:0007669"/>
    <property type="project" value="TreeGrafter"/>
</dbReference>
<dbReference type="PANTHER" id="PTHR11203">
    <property type="entry name" value="CLEAVAGE AND POLYADENYLATION SPECIFICITY FACTOR FAMILY MEMBER"/>
    <property type="match status" value="1"/>
</dbReference>
<dbReference type="InterPro" id="IPR036866">
    <property type="entry name" value="RibonucZ/Hydroxyglut_hydro"/>
</dbReference>
<dbReference type="AlphaFoldDB" id="A0A7D5PCL7"/>
<dbReference type="SUPFAM" id="SSF56281">
    <property type="entry name" value="Metallo-hydrolase/oxidoreductase"/>
    <property type="match status" value="1"/>
</dbReference>
<dbReference type="Gene3D" id="3.60.15.10">
    <property type="entry name" value="Ribonuclease Z/Hydroxyacylglutathione hydrolase-like"/>
    <property type="match status" value="1"/>
</dbReference>
<sequence>MTRRVQLGSGIEVTFTGGERFVADGSGDADATLVSHAHGDHYASGSAVVASELTAALLDARRDGAAPTAVDHPAVELFPAGHVAGSRAMRLTDPETGRRYLYTGDCSTRDRFHLDGFEPVDADVLILETTYGKPEYRFPSTEESAAAVRSWLAATTDRPVLLFGYALGRAQKLQRILADSPRERVFVTDAVADVSDVIERHCDVTFPGERYDDDVDLGPGDALVCSGSPRSPWVESLVEATGAVTAGFSGWAVDDSFVYRRGFDEGFVLTDHCDYDELLALVAAVDPEQVYTQHGFADEFATSVTSELGIPAQSLKKGQATLGDF</sequence>
<dbReference type="OrthoDB" id="40950at2157"/>
<dbReference type="RefSeq" id="WP_179918494.1">
    <property type="nucleotide sequence ID" value="NZ_CP058909.1"/>
</dbReference>
<protein>
    <submittedName>
        <fullName evidence="1">mRNA 3'-end processing factor</fullName>
    </submittedName>
</protein>
<keyword evidence="2" id="KW-1185">Reference proteome</keyword>
<evidence type="ECO:0000313" key="2">
    <source>
        <dbReference type="Proteomes" id="UP000509346"/>
    </source>
</evidence>
<dbReference type="Proteomes" id="UP000509346">
    <property type="component" value="Chromosome"/>
</dbReference>
<dbReference type="InterPro" id="IPR050698">
    <property type="entry name" value="MBL"/>
</dbReference>
<proteinExistence type="predicted"/>